<proteinExistence type="predicted"/>
<evidence type="ECO:0000313" key="2">
    <source>
        <dbReference type="EMBL" id="KAA2250151.1"/>
    </source>
</evidence>
<evidence type="ECO:0000259" key="1">
    <source>
        <dbReference type="Pfam" id="PF13472"/>
    </source>
</evidence>
<dbReference type="AlphaFoldDB" id="A0A5B2WE58"/>
<dbReference type="RefSeq" id="WP_149854969.1">
    <property type="nucleotide sequence ID" value="NZ_VUOB01000093.1"/>
</dbReference>
<organism evidence="2 3">
    <name type="scientific">Solihabitans fulvus</name>
    <dbReference type="NCBI Taxonomy" id="1892852"/>
    <lineage>
        <taxon>Bacteria</taxon>
        <taxon>Bacillati</taxon>
        <taxon>Actinomycetota</taxon>
        <taxon>Actinomycetes</taxon>
        <taxon>Pseudonocardiales</taxon>
        <taxon>Pseudonocardiaceae</taxon>
        <taxon>Solihabitans</taxon>
    </lineage>
</organism>
<keyword evidence="2" id="KW-0378">Hydrolase</keyword>
<name>A0A5B2WE58_9PSEU</name>
<keyword evidence="3" id="KW-1185">Reference proteome</keyword>
<dbReference type="PANTHER" id="PTHR43784">
    <property type="entry name" value="GDSL-LIKE LIPASE/ACYLHYDROLASE, PUTATIVE (AFU_ORTHOLOGUE AFUA_2G00820)-RELATED"/>
    <property type="match status" value="1"/>
</dbReference>
<dbReference type="Gene3D" id="3.40.50.1110">
    <property type="entry name" value="SGNH hydrolase"/>
    <property type="match status" value="1"/>
</dbReference>
<comment type="caution">
    <text evidence="2">The sequence shown here is derived from an EMBL/GenBank/DDBJ whole genome shotgun (WGS) entry which is preliminary data.</text>
</comment>
<dbReference type="InterPro" id="IPR013830">
    <property type="entry name" value="SGNH_hydro"/>
</dbReference>
<dbReference type="InterPro" id="IPR036514">
    <property type="entry name" value="SGNH_hydro_sf"/>
</dbReference>
<reference evidence="2 3" key="1">
    <citation type="submission" date="2019-09" db="EMBL/GenBank/DDBJ databases">
        <title>Goodfellowia gen. nov., a new genus of the Pseudonocardineae related to Actinoalloteichus, containing Goodfellowia coeruleoviolacea gen. nov., comb. nov. gen. nov., comb. nov.</title>
        <authorList>
            <person name="Labeda D."/>
        </authorList>
    </citation>
    <scope>NUCLEOTIDE SEQUENCE [LARGE SCALE GENOMIC DNA]</scope>
    <source>
        <strain evidence="2 3">AN110305</strain>
    </source>
</reference>
<dbReference type="GO" id="GO:0016787">
    <property type="term" value="F:hydrolase activity"/>
    <property type="evidence" value="ECO:0007669"/>
    <property type="project" value="UniProtKB-KW"/>
</dbReference>
<protein>
    <submittedName>
        <fullName evidence="2">SGNH/GDSL hydrolase family protein</fullName>
    </submittedName>
</protein>
<accession>A0A5B2WE58</accession>
<dbReference type="PANTHER" id="PTHR43784:SF2">
    <property type="entry name" value="GDSL-LIKE LIPASE_ACYLHYDROLASE, PUTATIVE (AFU_ORTHOLOGUE AFUA_2G00820)-RELATED"/>
    <property type="match status" value="1"/>
</dbReference>
<dbReference type="CDD" id="cd01832">
    <property type="entry name" value="SGNH_hydrolase_like_1"/>
    <property type="match status" value="1"/>
</dbReference>
<evidence type="ECO:0000313" key="3">
    <source>
        <dbReference type="Proteomes" id="UP000323454"/>
    </source>
</evidence>
<dbReference type="Pfam" id="PF13472">
    <property type="entry name" value="Lipase_GDSL_2"/>
    <property type="match status" value="1"/>
</dbReference>
<dbReference type="InterPro" id="IPR053140">
    <property type="entry name" value="GDSL_Rv0518-like"/>
</dbReference>
<reference evidence="2 3" key="2">
    <citation type="submission" date="2019-09" db="EMBL/GenBank/DDBJ databases">
        <authorList>
            <person name="Jin C."/>
        </authorList>
    </citation>
    <scope>NUCLEOTIDE SEQUENCE [LARGE SCALE GENOMIC DNA]</scope>
    <source>
        <strain evidence="2 3">AN110305</strain>
    </source>
</reference>
<dbReference type="SUPFAM" id="SSF52266">
    <property type="entry name" value="SGNH hydrolase"/>
    <property type="match status" value="1"/>
</dbReference>
<gene>
    <name evidence="2" type="ORF">F0L68_39090</name>
</gene>
<dbReference type="EMBL" id="VUOB01000093">
    <property type="protein sequence ID" value="KAA2250151.1"/>
    <property type="molecule type" value="Genomic_DNA"/>
</dbReference>
<sequence length="227" mass="24596">MTAPFTVERDDPYTLSDAEADVLLTGAPWRRVAVLGDSLAEGLGEPVEGYETSPWADRVVAALRRQQPDLEYLNLGVRNLKSAEVRANQLAPALEFKPDLVMYVAGGNDLFVPKFDPAPTRVEVDAVIEPLRAGGAEIITFTLMNITAAVPEIAALAPLMEQLNRQVVEISEERGALLVDMWNHPVSGEPGAYSSDKMHASMRGHAVLAAEVIRRLGARLAADRDNG</sequence>
<dbReference type="OrthoDB" id="3474033at2"/>
<dbReference type="Proteomes" id="UP000323454">
    <property type="component" value="Unassembled WGS sequence"/>
</dbReference>
<feature type="domain" description="SGNH hydrolase-type esterase" evidence="1">
    <location>
        <begin position="34"/>
        <end position="207"/>
    </location>
</feature>